<evidence type="ECO:0000313" key="2">
    <source>
        <dbReference type="EMBL" id="PCS04242.1"/>
    </source>
</evidence>
<name>A0A1K2H475_9LACT</name>
<dbReference type="RefSeq" id="WP_167362552.1">
    <property type="nucleotide sequence ID" value="NZ_FPKS01000001.1"/>
</dbReference>
<dbReference type="Proteomes" id="UP000218979">
    <property type="component" value="Unassembled WGS sequence"/>
</dbReference>
<feature type="region of interest" description="Disordered" evidence="1">
    <location>
        <begin position="1"/>
        <end position="45"/>
    </location>
</feature>
<evidence type="ECO:0000313" key="5">
    <source>
        <dbReference type="Proteomes" id="UP000218979"/>
    </source>
</evidence>
<reference evidence="2 5" key="1">
    <citation type="submission" date="2014-12" db="EMBL/GenBank/DDBJ databases">
        <title>Draft genome sequences of 10 type strains of Lactococcus.</title>
        <authorList>
            <person name="Sun Z."/>
            <person name="Zhong Z."/>
            <person name="Liu W."/>
            <person name="Zhang W."/>
            <person name="Zhang H."/>
        </authorList>
    </citation>
    <scope>NUCLEOTIDE SEQUENCE [LARGE SCALE GENOMIC DNA]</scope>
    <source>
        <strain evidence="2 5">DSM 22330</strain>
    </source>
</reference>
<organism evidence="3 4">
    <name type="scientific">Pseudolactococcus chungangensis CAU 28 = DSM 22330</name>
    <dbReference type="NCBI Taxonomy" id="1122154"/>
    <lineage>
        <taxon>Bacteria</taxon>
        <taxon>Bacillati</taxon>
        <taxon>Bacillota</taxon>
        <taxon>Bacilli</taxon>
        <taxon>Lactobacillales</taxon>
        <taxon>Streptococcaceae</taxon>
        <taxon>Pseudolactococcus</taxon>
    </lineage>
</organism>
<proteinExistence type="predicted"/>
<sequence length="45" mass="5216">MNQTTKEKMLEIIKKKQAGGGRSSQETPTKNDRKHMRKGPKIYNK</sequence>
<evidence type="ECO:0000256" key="1">
    <source>
        <dbReference type="SAM" id="MobiDB-lite"/>
    </source>
</evidence>
<dbReference type="EMBL" id="FPKS01000001">
    <property type="protein sequence ID" value="SFZ70547.1"/>
    <property type="molecule type" value="Genomic_DNA"/>
</dbReference>
<reference evidence="3 4" key="2">
    <citation type="submission" date="2016-11" db="EMBL/GenBank/DDBJ databases">
        <authorList>
            <person name="Jaros S."/>
            <person name="Januszkiewicz K."/>
            <person name="Wedrychowicz H."/>
        </authorList>
    </citation>
    <scope>NUCLEOTIDE SEQUENCE [LARGE SCALE GENOMIC DNA]</scope>
    <source>
        <strain evidence="3 4">DSM 22330</strain>
    </source>
</reference>
<evidence type="ECO:0000313" key="3">
    <source>
        <dbReference type="EMBL" id="SFZ70547.1"/>
    </source>
</evidence>
<feature type="compositionally biased region" description="Basic and acidic residues" evidence="1">
    <location>
        <begin position="1"/>
        <end position="14"/>
    </location>
</feature>
<dbReference type="GO" id="GO:0005840">
    <property type="term" value="C:ribosome"/>
    <property type="evidence" value="ECO:0007669"/>
    <property type="project" value="UniProtKB-KW"/>
</dbReference>
<dbReference type="Proteomes" id="UP000185655">
    <property type="component" value="Unassembled WGS sequence"/>
</dbReference>
<evidence type="ECO:0000313" key="4">
    <source>
        <dbReference type="Proteomes" id="UP000185655"/>
    </source>
</evidence>
<keyword evidence="5" id="KW-1185">Reference proteome</keyword>
<dbReference type="STRING" id="1122154.SAMN02746068_00247"/>
<keyword evidence="2" id="KW-0687">Ribonucleoprotein</keyword>
<keyword evidence="2" id="KW-0689">Ribosomal protein</keyword>
<accession>A0A1K2H475</accession>
<protein>
    <submittedName>
        <fullName evidence="2">30S ribosomal protein S9</fullName>
    </submittedName>
</protein>
<feature type="compositionally biased region" description="Basic residues" evidence="1">
    <location>
        <begin position="32"/>
        <end position="45"/>
    </location>
</feature>
<dbReference type="AlphaFoldDB" id="A0A1K2H475"/>
<dbReference type="EMBL" id="JXJT01000004">
    <property type="protein sequence ID" value="PCS04242.1"/>
    <property type="molecule type" value="Genomic_DNA"/>
</dbReference>
<gene>
    <name evidence="2" type="ORF">RR45_GL001546</name>
    <name evidence="3" type="ORF">SAMN02746068_00247</name>
</gene>